<name>A0ABP0U992_9BRYO</name>
<gene>
    <name evidence="2" type="ORF">CSSPTR1EN2_LOCUS12891</name>
</gene>
<evidence type="ECO:0000313" key="3">
    <source>
        <dbReference type="Proteomes" id="UP001497512"/>
    </source>
</evidence>
<sequence length="107" mass="11344">MGVKEEEAGRGALAAAAGGGQQGSCDGGPCCMVIECEDDGCWQFLCGSREMLSSDGFTERDPLQATMLLAVWRRCNTMVLMEADDDLRAKGPSSSMIVEMGEIGSQE</sequence>
<proteinExistence type="predicted"/>
<evidence type="ECO:0000256" key="1">
    <source>
        <dbReference type="SAM" id="MobiDB-lite"/>
    </source>
</evidence>
<organism evidence="2 3">
    <name type="scientific">Sphagnum troendelagicum</name>
    <dbReference type="NCBI Taxonomy" id="128251"/>
    <lineage>
        <taxon>Eukaryota</taxon>
        <taxon>Viridiplantae</taxon>
        <taxon>Streptophyta</taxon>
        <taxon>Embryophyta</taxon>
        <taxon>Bryophyta</taxon>
        <taxon>Sphagnophytina</taxon>
        <taxon>Sphagnopsida</taxon>
        <taxon>Sphagnales</taxon>
        <taxon>Sphagnaceae</taxon>
        <taxon>Sphagnum</taxon>
    </lineage>
</organism>
<accession>A0ABP0U992</accession>
<reference evidence="2" key="1">
    <citation type="submission" date="2024-02" db="EMBL/GenBank/DDBJ databases">
        <authorList>
            <consortium name="ELIXIR-Norway"/>
            <consortium name="Elixir Norway"/>
        </authorList>
    </citation>
    <scope>NUCLEOTIDE SEQUENCE</scope>
</reference>
<dbReference type="EMBL" id="OZ019894">
    <property type="protein sequence ID" value="CAK9215742.1"/>
    <property type="molecule type" value="Genomic_DNA"/>
</dbReference>
<dbReference type="Proteomes" id="UP001497512">
    <property type="component" value="Chromosome 2"/>
</dbReference>
<protein>
    <submittedName>
        <fullName evidence="2">Uncharacterized protein</fullName>
    </submittedName>
</protein>
<evidence type="ECO:0000313" key="2">
    <source>
        <dbReference type="EMBL" id="CAK9215742.1"/>
    </source>
</evidence>
<feature type="region of interest" description="Disordered" evidence="1">
    <location>
        <begin position="1"/>
        <end position="24"/>
    </location>
</feature>
<keyword evidence="3" id="KW-1185">Reference proteome</keyword>